<reference evidence="2" key="2">
    <citation type="submission" date="2023-04" db="EMBL/GenBank/DDBJ databases">
        <authorList>
            <person name="Beletskiy A.V."/>
            <person name="Mardanov A.V."/>
            <person name="Ravin N.V."/>
        </authorList>
    </citation>
    <scope>NUCLEOTIDE SEQUENCE</scope>
    <source>
        <strain evidence="2">GKL-02</strain>
    </source>
</reference>
<name>A0AA95KH91_9GAMM</name>
<gene>
    <name evidence="2" type="ORF">QJT81_15165</name>
</gene>
<evidence type="ECO:0000256" key="1">
    <source>
        <dbReference type="SAM" id="Phobius"/>
    </source>
</evidence>
<protein>
    <submittedName>
        <fullName evidence="2">Uncharacterized protein</fullName>
    </submittedName>
</protein>
<feature type="transmembrane region" description="Helical" evidence="1">
    <location>
        <begin position="41"/>
        <end position="60"/>
    </location>
</feature>
<reference evidence="2" key="1">
    <citation type="journal article" date="2023" name="Int. J. Mol. Sci.">
        <title>Metagenomics Revealed a New Genus 'Candidatus Thiocaldithrix dubininis' gen. nov., sp. nov. and a New Species 'Candidatus Thiothrix putei' sp. nov. in the Family Thiotrichaceae, Some Members of Which Have Traits of Both Na+- and H+-Motive Energetics.</title>
        <authorList>
            <person name="Ravin N.V."/>
            <person name="Muntyan M.S."/>
            <person name="Smolyakov D.D."/>
            <person name="Rudenko T.S."/>
            <person name="Beletsky A.V."/>
            <person name="Mardanov A.V."/>
            <person name="Grabovich M.Y."/>
        </authorList>
    </citation>
    <scope>NUCLEOTIDE SEQUENCE</scope>
    <source>
        <strain evidence="2">GKL-02</strain>
    </source>
</reference>
<keyword evidence="1" id="KW-0472">Membrane</keyword>
<dbReference type="EMBL" id="CP124756">
    <property type="protein sequence ID" value="WGZ93149.1"/>
    <property type="molecule type" value="Genomic_DNA"/>
</dbReference>
<proteinExistence type="predicted"/>
<feature type="transmembrane region" description="Helical" evidence="1">
    <location>
        <begin position="98"/>
        <end position="123"/>
    </location>
</feature>
<dbReference type="Proteomes" id="UP001301326">
    <property type="component" value="Chromosome"/>
</dbReference>
<feature type="transmembrane region" description="Helical" evidence="1">
    <location>
        <begin position="72"/>
        <end position="92"/>
    </location>
</feature>
<sequence length="131" mass="14554">MDVIPVSLYVLLAYWGFHQLGIFPADLDQAVFAVQLPSGAIWQPTYGDLMLVLGLVALFIEIFKSTRTTDTSIIDHVLSTFVLTGYLVMWLIDPWAGNSYFLLLSLMALIDVIAGFTVTIAAARRDIEVEK</sequence>
<keyword evidence="1" id="KW-0812">Transmembrane</keyword>
<dbReference type="AlphaFoldDB" id="A0AA95KH91"/>
<organism evidence="2">
    <name type="scientific">Candidatus Thiothrix putei</name>
    <dbReference type="NCBI Taxonomy" id="3080811"/>
    <lineage>
        <taxon>Bacteria</taxon>
        <taxon>Pseudomonadati</taxon>
        <taxon>Pseudomonadota</taxon>
        <taxon>Gammaproteobacteria</taxon>
        <taxon>Thiotrichales</taxon>
        <taxon>Thiotrichaceae</taxon>
        <taxon>Thiothrix</taxon>
    </lineage>
</organism>
<keyword evidence="1" id="KW-1133">Transmembrane helix</keyword>
<evidence type="ECO:0000313" key="2">
    <source>
        <dbReference type="EMBL" id="WGZ93149.1"/>
    </source>
</evidence>
<accession>A0AA95KH91</accession>
<dbReference type="KEGG" id="tput:QJT81_15165"/>